<feature type="compositionally biased region" description="Polar residues" evidence="3">
    <location>
        <begin position="1"/>
        <end position="33"/>
    </location>
</feature>
<dbReference type="GO" id="GO:0006357">
    <property type="term" value="P:regulation of transcription by RNA polymerase II"/>
    <property type="evidence" value="ECO:0007669"/>
    <property type="project" value="TreeGrafter"/>
</dbReference>
<dbReference type="InterPro" id="IPR013087">
    <property type="entry name" value="Znf_C2H2_type"/>
</dbReference>
<dbReference type="GO" id="GO:0005634">
    <property type="term" value="C:nucleus"/>
    <property type="evidence" value="ECO:0007669"/>
    <property type="project" value="TreeGrafter"/>
</dbReference>
<dbReference type="PROSITE" id="PS50157">
    <property type="entry name" value="ZINC_FINGER_C2H2_2"/>
    <property type="match status" value="1"/>
</dbReference>
<feature type="region of interest" description="Disordered" evidence="3">
    <location>
        <begin position="145"/>
        <end position="167"/>
    </location>
</feature>
<dbReference type="EMBL" id="KB446535">
    <property type="protein sequence ID" value="EME49976.1"/>
    <property type="molecule type" value="Genomic_DNA"/>
</dbReference>
<keyword evidence="1" id="KW-0862">Zinc</keyword>
<feature type="region of interest" description="Disordered" evidence="3">
    <location>
        <begin position="1"/>
        <end position="51"/>
    </location>
</feature>
<dbReference type="Pfam" id="PF26176">
    <property type="entry name" value="zf_C2H2_17_2"/>
    <property type="match status" value="1"/>
</dbReference>
<dbReference type="InterPro" id="IPR059095">
    <property type="entry name" value="Znf_C2H2_17_2nd"/>
</dbReference>
<dbReference type="STRING" id="675120.N1Q2J7"/>
<keyword evidence="1" id="KW-0479">Metal-binding</keyword>
<evidence type="ECO:0000256" key="1">
    <source>
        <dbReference type="PROSITE-ProRule" id="PRU00042"/>
    </source>
</evidence>
<organism evidence="5 6">
    <name type="scientific">Dothistroma septosporum (strain NZE10 / CBS 128990)</name>
    <name type="common">Red band needle blight fungus</name>
    <name type="synonym">Mycosphaerella pini</name>
    <dbReference type="NCBI Taxonomy" id="675120"/>
    <lineage>
        <taxon>Eukaryota</taxon>
        <taxon>Fungi</taxon>
        <taxon>Dikarya</taxon>
        <taxon>Ascomycota</taxon>
        <taxon>Pezizomycotina</taxon>
        <taxon>Dothideomycetes</taxon>
        <taxon>Dothideomycetidae</taxon>
        <taxon>Mycosphaerellales</taxon>
        <taxon>Mycosphaerellaceae</taxon>
        <taxon>Dothistroma</taxon>
    </lineage>
</organism>
<keyword evidence="2" id="KW-0175">Coiled coil</keyword>
<dbReference type="InterPro" id="IPR059009">
    <property type="entry name" value="Znf_C2H2_17_1st"/>
</dbReference>
<feature type="domain" description="C2H2-type" evidence="4">
    <location>
        <begin position="128"/>
        <end position="157"/>
    </location>
</feature>
<gene>
    <name evidence="5" type="ORF">DOTSEDRAFT_119625</name>
</gene>
<evidence type="ECO:0000313" key="5">
    <source>
        <dbReference type="EMBL" id="EME49976.1"/>
    </source>
</evidence>
<name>N1Q2J7_DOTSN</name>
<sequence>MANAIQQQPQTQPHSRSGSVASQLDASPNGGNEDSNHRGSRAFKRGDPPTNDQNKYICDFAEECAGQTFDRKCEWSKHMDKHDRPYRCQHSSCAKLQGFTYSGGLLRHEREVHGKHGGPKAALMCPVADCKRHSGKGFTRKENLNEHLRRVHPDRDPNSQPSQPMLLKRDATDVTMGTEDGDTPASMNELQEPVSHQNHYLTSTSPTVGNKRKRSLAAGFEIDFSQDNELELRRLRQQVEDQAERMKLHDERIKLQDANAIHYENRIQELEGQTTDQADKILRLEAELAEANIRSQLASANNAA</sequence>
<dbReference type="SMART" id="SM00355">
    <property type="entry name" value="ZnF_C2H2"/>
    <property type="match status" value="3"/>
</dbReference>
<dbReference type="GO" id="GO:0008270">
    <property type="term" value="F:zinc ion binding"/>
    <property type="evidence" value="ECO:0007669"/>
    <property type="project" value="UniProtKB-KW"/>
</dbReference>
<dbReference type="Proteomes" id="UP000016933">
    <property type="component" value="Unassembled WGS sequence"/>
</dbReference>
<accession>N1Q2J7</accession>
<evidence type="ECO:0000259" key="4">
    <source>
        <dbReference type="PROSITE" id="PS50157"/>
    </source>
</evidence>
<keyword evidence="6" id="KW-1185">Reference proteome</keyword>
<dbReference type="PANTHER" id="PTHR46179:SF24">
    <property type="entry name" value="C2H2-TYPE DOMAIN-CONTAINING PROTEIN"/>
    <property type="match status" value="1"/>
</dbReference>
<reference evidence="6" key="1">
    <citation type="journal article" date="2012" name="PLoS Genet.">
        <title>The genomes of the fungal plant pathogens Cladosporium fulvum and Dothistroma septosporum reveal adaptation to different hosts and lifestyles but also signatures of common ancestry.</title>
        <authorList>
            <person name="de Wit P.J.G.M."/>
            <person name="van der Burgt A."/>
            <person name="Oekmen B."/>
            <person name="Stergiopoulos I."/>
            <person name="Abd-Elsalam K.A."/>
            <person name="Aerts A.L."/>
            <person name="Bahkali A.H."/>
            <person name="Beenen H.G."/>
            <person name="Chettri P."/>
            <person name="Cox M.P."/>
            <person name="Datema E."/>
            <person name="de Vries R.P."/>
            <person name="Dhillon B."/>
            <person name="Ganley A.R."/>
            <person name="Griffiths S.A."/>
            <person name="Guo Y."/>
            <person name="Hamelin R.C."/>
            <person name="Henrissat B."/>
            <person name="Kabir M.S."/>
            <person name="Jashni M.K."/>
            <person name="Kema G."/>
            <person name="Klaubauf S."/>
            <person name="Lapidus A."/>
            <person name="Levasseur A."/>
            <person name="Lindquist E."/>
            <person name="Mehrabi R."/>
            <person name="Ohm R.A."/>
            <person name="Owen T.J."/>
            <person name="Salamov A."/>
            <person name="Schwelm A."/>
            <person name="Schijlen E."/>
            <person name="Sun H."/>
            <person name="van den Burg H.A."/>
            <person name="van Ham R.C.H.J."/>
            <person name="Zhang S."/>
            <person name="Goodwin S.B."/>
            <person name="Grigoriev I.V."/>
            <person name="Collemare J."/>
            <person name="Bradshaw R.E."/>
        </authorList>
    </citation>
    <scope>NUCLEOTIDE SEQUENCE [LARGE SCALE GENOMIC DNA]</scope>
    <source>
        <strain evidence="6">NZE10 / CBS 128990</strain>
    </source>
</reference>
<dbReference type="OrthoDB" id="5305647at2759"/>
<reference evidence="5 6" key="2">
    <citation type="journal article" date="2012" name="PLoS Pathog.">
        <title>Diverse lifestyles and strategies of plant pathogenesis encoded in the genomes of eighteen Dothideomycetes fungi.</title>
        <authorList>
            <person name="Ohm R.A."/>
            <person name="Feau N."/>
            <person name="Henrissat B."/>
            <person name="Schoch C.L."/>
            <person name="Horwitz B.A."/>
            <person name="Barry K.W."/>
            <person name="Condon B.J."/>
            <person name="Copeland A.C."/>
            <person name="Dhillon B."/>
            <person name="Glaser F."/>
            <person name="Hesse C.N."/>
            <person name="Kosti I."/>
            <person name="LaButti K."/>
            <person name="Lindquist E.A."/>
            <person name="Lucas S."/>
            <person name="Salamov A.A."/>
            <person name="Bradshaw R.E."/>
            <person name="Ciuffetti L."/>
            <person name="Hamelin R.C."/>
            <person name="Kema G.H.J."/>
            <person name="Lawrence C."/>
            <person name="Scott J.A."/>
            <person name="Spatafora J.W."/>
            <person name="Turgeon B.G."/>
            <person name="de Wit P.J.G.M."/>
            <person name="Zhong S."/>
            <person name="Goodwin S.B."/>
            <person name="Grigoriev I.V."/>
        </authorList>
    </citation>
    <scope>NUCLEOTIDE SEQUENCE [LARGE SCALE GENOMIC DNA]</scope>
    <source>
        <strain evidence="6">NZE10 / CBS 128990</strain>
    </source>
</reference>
<protein>
    <recommendedName>
        <fullName evidence="4">C2H2-type domain-containing protein</fullName>
    </recommendedName>
</protein>
<proteinExistence type="predicted"/>
<evidence type="ECO:0000313" key="6">
    <source>
        <dbReference type="Proteomes" id="UP000016933"/>
    </source>
</evidence>
<keyword evidence="1" id="KW-0863">Zinc-finger</keyword>
<feature type="coiled-coil region" evidence="2">
    <location>
        <begin position="225"/>
        <end position="301"/>
    </location>
</feature>
<dbReference type="HOGENOM" id="CLU_036929_2_1_1"/>
<dbReference type="AlphaFoldDB" id="N1Q2J7"/>
<dbReference type="InterPro" id="IPR051061">
    <property type="entry name" value="Zinc_finger_trans_reg"/>
</dbReference>
<dbReference type="PANTHER" id="PTHR46179">
    <property type="entry name" value="ZINC FINGER PROTEIN"/>
    <property type="match status" value="1"/>
</dbReference>
<feature type="compositionally biased region" description="Basic and acidic residues" evidence="3">
    <location>
        <begin position="145"/>
        <end position="157"/>
    </location>
</feature>
<evidence type="ECO:0000256" key="3">
    <source>
        <dbReference type="SAM" id="MobiDB-lite"/>
    </source>
</evidence>
<dbReference type="Pfam" id="PF26177">
    <property type="entry name" value="zf_C2H2_17_1st"/>
    <property type="match status" value="1"/>
</dbReference>
<dbReference type="Gene3D" id="3.30.160.60">
    <property type="entry name" value="Classic Zinc Finger"/>
    <property type="match status" value="2"/>
</dbReference>
<evidence type="ECO:0000256" key="2">
    <source>
        <dbReference type="SAM" id="Coils"/>
    </source>
</evidence>
<dbReference type="eggNOG" id="ENOG502SNWP">
    <property type="taxonomic scope" value="Eukaryota"/>
</dbReference>